<reference evidence="1" key="1">
    <citation type="submission" date="2020-09" db="EMBL/GenBank/DDBJ databases">
        <title>A novel bacterium of genus Paenibacillus, isolated from South China Sea.</title>
        <authorList>
            <person name="Huang H."/>
            <person name="Mo K."/>
            <person name="Hu Y."/>
        </authorList>
    </citation>
    <scope>NUCLEOTIDE SEQUENCE</scope>
    <source>
        <strain evidence="1">IB182363</strain>
    </source>
</reference>
<gene>
    <name evidence="1" type="ORF">IDH45_29310</name>
</gene>
<sequence>MSIEYPKGGLIAHLSDTWKQLDWDTDYAKVKIRPEVRVRIVQKGVLR</sequence>
<comment type="caution">
    <text evidence="1">The sequence shown here is derived from an EMBL/GenBank/DDBJ whole genome shotgun (WGS) entry which is preliminary data.</text>
</comment>
<organism evidence="1 2">
    <name type="scientific">Paenibacillus oceani</name>
    <dbReference type="NCBI Taxonomy" id="2772510"/>
    <lineage>
        <taxon>Bacteria</taxon>
        <taxon>Bacillati</taxon>
        <taxon>Bacillota</taxon>
        <taxon>Bacilli</taxon>
        <taxon>Bacillales</taxon>
        <taxon>Paenibacillaceae</taxon>
        <taxon>Paenibacillus</taxon>
    </lineage>
</organism>
<dbReference type="EMBL" id="JACXJA010000052">
    <property type="protein sequence ID" value="MBD2866091.1"/>
    <property type="molecule type" value="Genomic_DNA"/>
</dbReference>
<dbReference type="Proteomes" id="UP000639396">
    <property type="component" value="Unassembled WGS sequence"/>
</dbReference>
<dbReference type="AlphaFoldDB" id="A0A927CH30"/>
<dbReference type="RefSeq" id="WP_190931711.1">
    <property type="nucleotide sequence ID" value="NZ_JACXJA010000052.1"/>
</dbReference>
<evidence type="ECO:0000313" key="1">
    <source>
        <dbReference type="EMBL" id="MBD2866091.1"/>
    </source>
</evidence>
<proteinExistence type="predicted"/>
<name>A0A927CH30_9BACL</name>
<evidence type="ECO:0000313" key="2">
    <source>
        <dbReference type="Proteomes" id="UP000639396"/>
    </source>
</evidence>
<accession>A0A927CH30</accession>
<keyword evidence="2" id="KW-1185">Reference proteome</keyword>
<protein>
    <submittedName>
        <fullName evidence="1">Uncharacterized protein</fullName>
    </submittedName>
</protein>